<feature type="compositionally biased region" description="Basic residues" evidence="1">
    <location>
        <begin position="107"/>
        <end position="117"/>
    </location>
</feature>
<dbReference type="GeneID" id="9950913"/>
<organism evidence="3 4">
    <name type="scientific">Loa loa</name>
    <name type="common">Eye worm</name>
    <name type="synonym">Filaria loa</name>
    <dbReference type="NCBI Taxonomy" id="7209"/>
    <lineage>
        <taxon>Eukaryota</taxon>
        <taxon>Metazoa</taxon>
        <taxon>Ecdysozoa</taxon>
        <taxon>Nematoda</taxon>
        <taxon>Chromadorea</taxon>
        <taxon>Rhabditida</taxon>
        <taxon>Spirurina</taxon>
        <taxon>Spiruromorpha</taxon>
        <taxon>Filarioidea</taxon>
        <taxon>Onchocercidae</taxon>
        <taxon>Loa</taxon>
    </lineage>
</organism>
<evidence type="ECO:0000256" key="1">
    <source>
        <dbReference type="SAM" id="MobiDB-lite"/>
    </source>
</evidence>
<evidence type="ECO:0000313" key="2">
    <source>
        <dbReference type="EMBL" id="EFO15072.2"/>
    </source>
</evidence>
<dbReference type="RefSeq" id="XP_003148997.2">
    <property type="nucleotide sequence ID" value="XM_003148949.2"/>
</dbReference>
<dbReference type="EMBL" id="JH712095">
    <property type="protein sequence ID" value="EFO15072.2"/>
    <property type="molecule type" value="Genomic_DNA"/>
</dbReference>
<protein>
    <submittedName>
        <fullName evidence="4">MBD domain-containing protein</fullName>
    </submittedName>
</protein>
<dbReference type="KEGG" id="loa:LOAG_13443"/>
<sequence length="130" mass="14229">MPRGSHTSMITPVELTKTPPQIRRKGLISSPLKIRPSSSLPQPQEAPMPALLQPRQAPDEVSGPSPPSTAIAWPFRRSAQPRGAPTDYAKSPNPSLMLPNGWPPRVVKNRMSGRRKSYSVECKKGIVEDS</sequence>
<feature type="compositionally biased region" description="Polar residues" evidence="1">
    <location>
        <begin position="1"/>
        <end position="10"/>
    </location>
</feature>
<keyword evidence="3" id="KW-1185">Reference proteome</keyword>
<evidence type="ECO:0000313" key="3">
    <source>
        <dbReference type="Proteomes" id="UP000095285"/>
    </source>
</evidence>
<dbReference type="CTD" id="9950913"/>
<accession>A0A1I7VDW6</accession>
<dbReference type="AlphaFoldDB" id="A0A1I7VDW6"/>
<reference evidence="4" key="2">
    <citation type="submission" date="2016-11" db="UniProtKB">
        <authorList>
            <consortium name="WormBaseParasite"/>
        </authorList>
    </citation>
    <scope>IDENTIFICATION</scope>
</reference>
<dbReference type="WBParaSite" id="EN70_1485">
    <property type="protein sequence ID" value="EN70_1485"/>
    <property type="gene ID" value="EN70_1485"/>
</dbReference>
<feature type="region of interest" description="Disordered" evidence="1">
    <location>
        <begin position="1"/>
        <end position="117"/>
    </location>
</feature>
<proteinExistence type="predicted"/>
<gene>
    <name evidence="2 4" type="ORF">LOAG_13443</name>
</gene>
<evidence type="ECO:0000313" key="4">
    <source>
        <dbReference type="WBParaSite" id="EN70_1485"/>
    </source>
</evidence>
<name>A0A1I7VDW6_LOALO</name>
<reference evidence="2 3" key="1">
    <citation type="submission" date="2012-04" db="EMBL/GenBank/DDBJ databases">
        <title>The Genome Sequence of Loa loa.</title>
        <authorList>
            <consortium name="The Broad Institute Genome Sequencing Platform"/>
            <consortium name="Broad Institute Genome Sequencing Center for Infectious Disease"/>
            <person name="Nutman T.B."/>
            <person name="Fink D.L."/>
            <person name="Russ C."/>
            <person name="Young S."/>
            <person name="Zeng Q."/>
            <person name="Gargeya S."/>
            <person name="Alvarado L."/>
            <person name="Berlin A."/>
            <person name="Chapman S.B."/>
            <person name="Chen Z."/>
            <person name="Freedman E."/>
            <person name="Gellesch M."/>
            <person name="Goldberg J."/>
            <person name="Griggs A."/>
            <person name="Gujja S."/>
            <person name="Heilman E.R."/>
            <person name="Heiman D."/>
            <person name="Howarth C."/>
            <person name="Mehta T."/>
            <person name="Neiman D."/>
            <person name="Pearson M."/>
            <person name="Roberts A."/>
            <person name="Saif S."/>
            <person name="Shea T."/>
            <person name="Shenoy N."/>
            <person name="Sisk P."/>
            <person name="Stolte C."/>
            <person name="Sykes S."/>
            <person name="White J."/>
            <person name="Yandava C."/>
            <person name="Haas B."/>
            <person name="Henn M.R."/>
            <person name="Nusbaum C."/>
            <person name="Birren B."/>
        </authorList>
    </citation>
    <scope>NUCLEOTIDE SEQUENCE [LARGE SCALE GENOMIC DNA]</scope>
</reference>
<accession>A0A1S0TJW9</accession>
<dbReference type="Proteomes" id="UP000095285">
    <property type="component" value="Unassembled WGS sequence"/>
</dbReference>